<protein>
    <submittedName>
        <fullName evidence="9">Cellulose synthase (UDP-forming)</fullName>
        <ecNumber evidence="9">2.4.1.12</ecNumber>
    </submittedName>
</protein>
<gene>
    <name evidence="9" type="ORF">IW245_007953</name>
</gene>
<keyword evidence="6 7" id="KW-0472">Membrane</keyword>
<keyword evidence="10" id="KW-1185">Reference proteome</keyword>
<sequence>MSATTLLPAPPDDDELYSYFGPQRRWVLLSVLFSYIFTAVTLFLFALRHPALWAFLAVLAVNVAGWALSLVDGQRQRRLTRASHELLVRSWTPALVPDVDVFLPTCGEPLDVLANAYRAVAALDWDGPLTVWVLDDGDRPEVRELAFRHGYEYVVRPDRGVLKKAGNLNHALTVSAGDLIAILDADFCPRPDFLRHLAPYLADPAVGIVQSPQFFDTDPAMNWIQRSAGSAQEWFFRWLQPSRDADNAAICCGSNALYRRSAIEEIDGFAKLEHSEDMYTGLELLKHGYRTQYVPIVLAKGLSPDALPAYINQQYRWAMGNLHLIHDRAFHRMSAPWRFKVSYWNGILSYVLTAVNAFAAPLPPIIMMLCYPGDIRPWHVLPIILPVWMWFVLLPMVSTTHWRVEVIRSHLLVSFAAGAALVHTLRRRSATWVPTGTGTGRSKLSTTVARVAIGWLTLTTLLSWVGLGYDLVRFGPRDHWAMGGYVALTSYLSVPLIFALLRPLLKEKS</sequence>
<feature type="transmembrane region" description="Helical" evidence="7">
    <location>
        <begin position="52"/>
        <end position="71"/>
    </location>
</feature>
<feature type="transmembrane region" description="Helical" evidence="7">
    <location>
        <begin position="341"/>
        <end position="360"/>
    </location>
</feature>
<comment type="caution">
    <text evidence="9">The sequence shown here is derived from an EMBL/GenBank/DDBJ whole genome shotgun (WGS) entry which is preliminary data.</text>
</comment>
<evidence type="ECO:0000256" key="2">
    <source>
        <dbReference type="ARBA" id="ARBA00022676"/>
    </source>
</evidence>
<keyword evidence="5 7" id="KW-1133">Transmembrane helix</keyword>
<dbReference type="GO" id="GO:0016760">
    <property type="term" value="F:cellulose synthase (UDP-forming) activity"/>
    <property type="evidence" value="ECO:0007669"/>
    <property type="project" value="UniProtKB-EC"/>
</dbReference>
<evidence type="ECO:0000256" key="7">
    <source>
        <dbReference type="SAM" id="Phobius"/>
    </source>
</evidence>
<dbReference type="PANTHER" id="PTHR43867">
    <property type="entry name" value="CELLULOSE SYNTHASE CATALYTIC SUBUNIT A [UDP-FORMING]"/>
    <property type="match status" value="1"/>
</dbReference>
<keyword evidence="2 9" id="KW-0328">Glycosyltransferase</keyword>
<evidence type="ECO:0000259" key="8">
    <source>
        <dbReference type="Pfam" id="PF13632"/>
    </source>
</evidence>
<evidence type="ECO:0000313" key="9">
    <source>
        <dbReference type="EMBL" id="MBG6141759.1"/>
    </source>
</evidence>
<evidence type="ECO:0000256" key="5">
    <source>
        <dbReference type="ARBA" id="ARBA00022989"/>
    </source>
</evidence>
<dbReference type="CDD" id="cd06421">
    <property type="entry name" value="CESA_CelA_like"/>
    <property type="match status" value="1"/>
</dbReference>
<dbReference type="Gene3D" id="3.90.550.10">
    <property type="entry name" value="Spore Coat Polysaccharide Biosynthesis Protein SpsA, Chain A"/>
    <property type="match status" value="1"/>
</dbReference>
<evidence type="ECO:0000256" key="4">
    <source>
        <dbReference type="ARBA" id="ARBA00022692"/>
    </source>
</evidence>
<feature type="transmembrane region" description="Helical" evidence="7">
    <location>
        <begin position="380"/>
        <end position="398"/>
    </location>
</feature>
<name>A0A8J7GLB3_9ACTN</name>
<dbReference type="SUPFAM" id="SSF53448">
    <property type="entry name" value="Nucleotide-diphospho-sugar transferases"/>
    <property type="match status" value="1"/>
</dbReference>
<evidence type="ECO:0000256" key="3">
    <source>
        <dbReference type="ARBA" id="ARBA00022679"/>
    </source>
</evidence>
<dbReference type="InterPro" id="IPR050321">
    <property type="entry name" value="Glycosyltr_2/OpgH_subfam"/>
</dbReference>
<dbReference type="GO" id="GO:0016020">
    <property type="term" value="C:membrane"/>
    <property type="evidence" value="ECO:0007669"/>
    <property type="project" value="UniProtKB-SubCell"/>
</dbReference>
<keyword evidence="4 7" id="KW-0812">Transmembrane</keyword>
<organism evidence="9 10">
    <name type="scientific">Longispora fulva</name>
    <dbReference type="NCBI Taxonomy" id="619741"/>
    <lineage>
        <taxon>Bacteria</taxon>
        <taxon>Bacillati</taxon>
        <taxon>Actinomycetota</taxon>
        <taxon>Actinomycetes</taxon>
        <taxon>Micromonosporales</taxon>
        <taxon>Micromonosporaceae</taxon>
        <taxon>Longispora</taxon>
    </lineage>
</organism>
<dbReference type="Proteomes" id="UP000622552">
    <property type="component" value="Unassembled WGS sequence"/>
</dbReference>
<dbReference type="EMBL" id="JADOUF010000001">
    <property type="protein sequence ID" value="MBG6141759.1"/>
    <property type="molecule type" value="Genomic_DNA"/>
</dbReference>
<evidence type="ECO:0000256" key="1">
    <source>
        <dbReference type="ARBA" id="ARBA00004141"/>
    </source>
</evidence>
<evidence type="ECO:0000313" key="10">
    <source>
        <dbReference type="Proteomes" id="UP000622552"/>
    </source>
</evidence>
<feature type="domain" description="Glycosyltransferase 2-like" evidence="8">
    <location>
        <begin position="179"/>
        <end position="392"/>
    </location>
</feature>
<dbReference type="InterPro" id="IPR001173">
    <property type="entry name" value="Glyco_trans_2-like"/>
</dbReference>
<dbReference type="PANTHER" id="PTHR43867:SF2">
    <property type="entry name" value="CELLULOSE SYNTHASE CATALYTIC SUBUNIT A [UDP-FORMING]"/>
    <property type="match status" value="1"/>
</dbReference>
<feature type="transmembrane region" description="Helical" evidence="7">
    <location>
        <begin position="479"/>
        <end position="501"/>
    </location>
</feature>
<dbReference type="RefSeq" id="WP_197008139.1">
    <property type="nucleotide sequence ID" value="NZ_BONS01000013.1"/>
</dbReference>
<proteinExistence type="predicted"/>
<dbReference type="AlphaFoldDB" id="A0A8J7GLB3"/>
<dbReference type="EC" id="2.4.1.12" evidence="9"/>
<accession>A0A8J7GLB3</accession>
<dbReference type="InterPro" id="IPR029044">
    <property type="entry name" value="Nucleotide-diphossugar_trans"/>
</dbReference>
<feature type="transmembrane region" description="Helical" evidence="7">
    <location>
        <begin position="448"/>
        <end position="467"/>
    </location>
</feature>
<comment type="subcellular location">
    <subcellularLocation>
        <location evidence="1">Membrane</location>
        <topology evidence="1">Multi-pass membrane protein</topology>
    </subcellularLocation>
</comment>
<feature type="transmembrane region" description="Helical" evidence="7">
    <location>
        <begin position="26"/>
        <end position="46"/>
    </location>
</feature>
<keyword evidence="3 9" id="KW-0808">Transferase</keyword>
<evidence type="ECO:0000256" key="6">
    <source>
        <dbReference type="ARBA" id="ARBA00023136"/>
    </source>
</evidence>
<reference evidence="9" key="1">
    <citation type="submission" date="2020-11" db="EMBL/GenBank/DDBJ databases">
        <title>Sequencing the genomes of 1000 actinobacteria strains.</title>
        <authorList>
            <person name="Klenk H.-P."/>
        </authorList>
    </citation>
    <scope>NUCLEOTIDE SEQUENCE</scope>
    <source>
        <strain evidence="9">DSM 45356</strain>
    </source>
</reference>
<dbReference type="Pfam" id="PF13632">
    <property type="entry name" value="Glyco_trans_2_3"/>
    <property type="match status" value="1"/>
</dbReference>